<evidence type="ECO:0000313" key="11">
    <source>
        <dbReference type="Proteomes" id="UP001153636"/>
    </source>
</evidence>
<keyword evidence="1" id="KW-0433">Leucine-rich repeat</keyword>
<dbReference type="PROSITE" id="PS50835">
    <property type="entry name" value="IG_LIKE"/>
    <property type="match status" value="1"/>
</dbReference>
<keyword evidence="11" id="KW-1185">Reference proteome</keyword>
<dbReference type="SUPFAM" id="SSF52058">
    <property type="entry name" value="L domain-like"/>
    <property type="match status" value="1"/>
</dbReference>
<dbReference type="AlphaFoldDB" id="A0A9P0CWK4"/>
<dbReference type="InterPro" id="IPR001611">
    <property type="entry name" value="Leu-rich_rpt"/>
</dbReference>
<dbReference type="Proteomes" id="UP001153636">
    <property type="component" value="Chromosome 5"/>
</dbReference>
<dbReference type="EMBL" id="OV651817">
    <property type="protein sequence ID" value="CAH1110712.1"/>
    <property type="molecule type" value="Genomic_DNA"/>
</dbReference>
<dbReference type="InterPro" id="IPR000483">
    <property type="entry name" value="Cys-rich_flank_reg_C"/>
</dbReference>
<dbReference type="PANTHER" id="PTHR45842">
    <property type="entry name" value="SYNAPTIC ADHESION-LIKE MOLECULE SALM"/>
    <property type="match status" value="1"/>
</dbReference>
<dbReference type="InterPro" id="IPR050467">
    <property type="entry name" value="LRFN"/>
</dbReference>
<dbReference type="Gene3D" id="3.80.10.10">
    <property type="entry name" value="Ribonuclease Inhibitor"/>
    <property type="match status" value="2"/>
</dbReference>
<keyword evidence="5" id="KW-0325">Glycoprotein</keyword>
<dbReference type="SMART" id="SM00408">
    <property type="entry name" value="IGc2"/>
    <property type="match status" value="1"/>
</dbReference>
<feature type="compositionally biased region" description="Basic residues" evidence="6">
    <location>
        <begin position="714"/>
        <end position="729"/>
    </location>
</feature>
<keyword evidence="3" id="KW-0677">Repeat</keyword>
<keyword evidence="4" id="KW-1015">Disulfide bond</keyword>
<evidence type="ECO:0000256" key="7">
    <source>
        <dbReference type="SAM" id="Phobius"/>
    </source>
</evidence>
<proteinExistence type="predicted"/>
<gene>
    <name evidence="10" type="ORF">PSYICH_LOCUS10900</name>
</gene>
<evidence type="ECO:0000256" key="4">
    <source>
        <dbReference type="ARBA" id="ARBA00023157"/>
    </source>
</evidence>
<dbReference type="InterPro" id="IPR036179">
    <property type="entry name" value="Ig-like_dom_sf"/>
</dbReference>
<feature type="region of interest" description="Disordered" evidence="6">
    <location>
        <begin position="693"/>
        <end position="745"/>
    </location>
</feature>
<feature type="domain" description="Ig-like" evidence="9">
    <location>
        <begin position="261"/>
        <end position="357"/>
    </location>
</feature>
<dbReference type="Gene3D" id="2.60.40.10">
    <property type="entry name" value="Immunoglobulins"/>
    <property type="match status" value="1"/>
</dbReference>
<dbReference type="SMART" id="SM00369">
    <property type="entry name" value="LRR_TYP"/>
    <property type="match status" value="5"/>
</dbReference>
<protein>
    <recommendedName>
        <fullName evidence="9">Ig-like domain-containing protein</fullName>
    </recommendedName>
</protein>
<evidence type="ECO:0000256" key="8">
    <source>
        <dbReference type="SAM" id="SignalP"/>
    </source>
</evidence>
<dbReference type="InterPro" id="IPR003599">
    <property type="entry name" value="Ig_sub"/>
</dbReference>
<accession>A0A9P0CWK4</accession>
<dbReference type="InterPro" id="IPR003591">
    <property type="entry name" value="Leu-rich_rpt_typical-subtyp"/>
</dbReference>
<keyword evidence="2 8" id="KW-0732">Signal</keyword>
<dbReference type="GO" id="GO:0071944">
    <property type="term" value="C:cell periphery"/>
    <property type="evidence" value="ECO:0007669"/>
    <property type="project" value="UniProtKB-ARBA"/>
</dbReference>
<evidence type="ECO:0000259" key="9">
    <source>
        <dbReference type="PROSITE" id="PS50835"/>
    </source>
</evidence>
<dbReference type="SUPFAM" id="SSF48726">
    <property type="entry name" value="Immunoglobulin"/>
    <property type="match status" value="1"/>
</dbReference>
<feature type="region of interest" description="Disordered" evidence="6">
    <location>
        <begin position="617"/>
        <end position="670"/>
    </location>
</feature>
<feature type="chain" id="PRO_5040153006" description="Ig-like domain-containing protein" evidence="8">
    <location>
        <begin position="19"/>
        <end position="745"/>
    </location>
</feature>
<keyword evidence="7" id="KW-0812">Transmembrane</keyword>
<organism evidence="10 11">
    <name type="scientific">Psylliodes chrysocephalus</name>
    <dbReference type="NCBI Taxonomy" id="3402493"/>
    <lineage>
        <taxon>Eukaryota</taxon>
        <taxon>Metazoa</taxon>
        <taxon>Ecdysozoa</taxon>
        <taxon>Arthropoda</taxon>
        <taxon>Hexapoda</taxon>
        <taxon>Insecta</taxon>
        <taxon>Pterygota</taxon>
        <taxon>Neoptera</taxon>
        <taxon>Endopterygota</taxon>
        <taxon>Coleoptera</taxon>
        <taxon>Polyphaga</taxon>
        <taxon>Cucujiformia</taxon>
        <taxon>Chrysomeloidea</taxon>
        <taxon>Chrysomelidae</taxon>
        <taxon>Galerucinae</taxon>
        <taxon>Alticini</taxon>
        <taxon>Psylliodes</taxon>
    </lineage>
</organism>
<dbReference type="InterPro" id="IPR003598">
    <property type="entry name" value="Ig_sub2"/>
</dbReference>
<evidence type="ECO:0000256" key="3">
    <source>
        <dbReference type="ARBA" id="ARBA00022737"/>
    </source>
</evidence>
<dbReference type="InterPro" id="IPR013783">
    <property type="entry name" value="Ig-like_fold"/>
</dbReference>
<dbReference type="SMART" id="SM00409">
    <property type="entry name" value="IG"/>
    <property type="match status" value="1"/>
</dbReference>
<dbReference type="InterPro" id="IPR007110">
    <property type="entry name" value="Ig-like_dom"/>
</dbReference>
<feature type="region of interest" description="Disordered" evidence="6">
    <location>
        <begin position="522"/>
        <end position="550"/>
    </location>
</feature>
<dbReference type="OrthoDB" id="5954366at2759"/>
<sequence>MDLKIIYLVISYIASAIAQEDWEKHCNKCHCLWVSGKKTANCAARSFDTIPNDLSSEIREVDFSNNFFYSLEQKVFDHAHLVNVHKLKLQNCTIEKVNQWAFTGLGLVIELDLSMNNIVVLNRNVFKPTVRIRTLILSQNKISVLEDELFYNLTYLQKILLDHNEIEVISPLTFQNLPNLKHISLSSNKIQRITFDFKDQLPKLSSLNVEGNPWVCDCRLQEFRRSVKKNNLITSEIMCNAPPRLKGRSWMDDSVIFACSPKIIDVGPYSVIQATTSNITLTCKVMGDPIPDVDWLNNGIIIERDPRKNKQKYVTFKDTIDGYTWNNLTIVNLNYKDRGEYKCLAKNPGGESERNITIEIPPGALTGGGFVSTLSTNTYLVIGLAVGIIVILLIVLVILFCFCRKSTHGFYSKRRPHANTSEEYINMSSGQAEIKKGLITDVNPVTKPPRTTVSPSVVSGGTEVSDAKKTLLDNESVFDCDDETRSLDFDQPLLQKSHIILGSGNHHYPPDLLPFPPRAAQISPAGSSASTVADTTRLPPHHGPQSPLHSPIYDQLNLYRTLPYSRSHSPFVGPPARVPRTGYVTIPRRPRMQSWSSEPPNASDLIVEPLYDNLGVRTSADGGTSTVSLNKLESNGTPRSNRLLPLSPNNCDPIEESHESPPSQPLASQTLPRNLNANKLTPSKLQWTKANAEALKTPDKRNSISSLPSDTKTTKKIPPRPPPKPKKRLSTGPLFEDEGEDGTEV</sequence>
<feature type="compositionally biased region" description="Polar residues" evidence="6">
    <location>
        <begin position="524"/>
        <end position="534"/>
    </location>
</feature>
<name>A0A9P0CWK4_9CUCU</name>
<reference evidence="10" key="1">
    <citation type="submission" date="2022-01" db="EMBL/GenBank/DDBJ databases">
        <authorList>
            <person name="King R."/>
        </authorList>
    </citation>
    <scope>NUCLEOTIDE SEQUENCE</scope>
</reference>
<evidence type="ECO:0000256" key="2">
    <source>
        <dbReference type="ARBA" id="ARBA00022729"/>
    </source>
</evidence>
<evidence type="ECO:0000256" key="1">
    <source>
        <dbReference type="ARBA" id="ARBA00022614"/>
    </source>
</evidence>
<keyword evidence="7" id="KW-0472">Membrane</keyword>
<evidence type="ECO:0000313" key="10">
    <source>
        <dbReference type="EMBL" id="CAH1110712.1"/>
    </source>
</evidence>
<feature type="compositionally biased region" description="Polar residues" evidence="6">
    <location>
        <begin position="621"/>
        <end position="640"/>
    </location>
</feature>
<feature type="signal peptide" evidence="8">
    <location>
        <begin position="1"/>
        <end position="18"/>
    </location>
</feature>
<keyword evidence="7" id="KW-1133">Transmembrane helix</keyword>
<dbReference type="Pfam" id="PF07679">
    <property type="entry name" value="I-set"/>
    <property type="match status" value="1"/>
</dbReference>
<dbReference type="Pfam" id="PF13855">
    <property type="entry name" value="LRR_8"/>
    <property type="match status" value="1"/>
</dbReference>
<feature type="compositionally biased region" description="Acidic residues" evidence="6">
    <location>
        <begin position="735"/>
        <end position="745"/>
    </location>
</feature>
<dbReference type="SMART" id="SM00082">
    <property type="entry name" value="LRRCT"/>
    <property type="match status" value="1"/>
</dbReference>
<dbReference type="InterPro" id="IPR013098">
    <property type="entry name" value="Ig_I-set"/>
</dbReference>
<feature type="transmembrane region" description="Helical" evidence="7">
    <location>
        <begin position="379"/>
        <end position="403"/>
    </location>
</feature>
<evidence type="ECO:0000256" key="6">
    <source>
        <dbReference type="SAM" id="MobiDB-lite"/>
    </source>
</evidence>
<dbReference type="PANTHER" id="PTHR45842:SF12">
    <property type="entry name" value="KEKKON 5, ISOFORM A"/>
    <property type="match status" value="1"/>
</dbReference>
<dbReference type="InterPro" id="IPR032675">
    <property type="entry name" value="LRR_dom_sf"/>
</dbReference>
<evidence type="ECO:0000256" key="5">
    <source>
        <dbReference type="ARBA" id="ARBA00023180"/>
    </source>
</evidence>